<keyword evidence="3" id="KW-1185">Reference proteome</keyword>
<dbReference type="SUPFAM" id="SSF52540">
    <property type="entry name" value="P-loop containing nucleoside triphosphate hydrolases"/>
    <property type="match status" value="1"/>
</dbReference>
<proteinExistence type="predicted"/>
<dbReference type="Proteomes" id="UP000515240">
    <property type="component" value="Chromosome"/>
</dbReference>
<dbReference type="GO" id="GO:0002098">
    <property type="term" value="P:tRNA wobble uridine modification"/>
    <property type="evidence" value="ECO:0007669"/>
    <property type="project" value="TreeGrafter"/>
</dbReference>
<protein>
    <submittedName>
        <fullName evidence="2">50S ribosome-binding GTPase</fullName>
    </submittedName>
</protein>
<dbReference type="GO" id="GO:0005737">
    <property type="term" value="C:cytoplasm"/>
    <property type="evidence" value="ECO:0007669"/>
    <property type="project" value="TreeGrafter"/>
</dbReference>
<reference evidence="2 3" key="1">
    <citation type="journal article" date="2020" name="G3 (Bethesda)">
        <title>CeMbio - The Caenorhabditis elegans Microbiome Resource.</title>
        <authorList>
            <person name="Dirksen P."/>
            <person name="Assie A."/>
            <person name="Zimmermann J."/>
            <person name="Zhang F."/>
            <person name="Tietje A.M."/>
            <person name="Marsh S.A."/>
            <person name="Felix M.A."/>
            <person name="Shapira M."/>
            <person name="Kaleta C."/>
            <person name="Schulenburg H."/>
            <person name="Samuel B."/>
        </authorList>
    </citation>
    <scope>NUCLEOTIDE SEQUENCE [LARGE SCALE GENOMIC DNA]</scope>
    <source>
        <strain evidence="2 3">BIGb0172</strain>
    </source>
</reference>
<dbReference type="KEGG" id="cpis:HS961_10945"/>
<sequence length="423" mass="46603">MNLNDTRSHAEQAIGAVLPQRRQDLARLRVLAERGLQPVVTVVGKYNHGKSRLLNELIGSPTFAVADRRETVALSGHVHDQVRWLDAPGLDADVDQADDDHAHRATWLESDIRLFVHAAKEGELDARERSLLQALHADAERTRRQTLCVLTQIDQLDDDAAQQQVNGAIAAQAAGQMWLAVSSTRYRQGVDGAKKLLLEKSGIPALQQSLKHALAQVPQARSHEKALLLQEIRSQLQALHAERQLGLAQLRQLQAEQGQRFAHDLAAVQDKTCQDIQAVLDVQGPDHSLTPDSFADQFKMTPGKLERNRLQVAYSKACISISAILTKHGVVELPLEQQTQVKSLDSVMVAVMGVSVKYRQDLRRLFCETAGRGALAQAFTRYFELSADRQALVQRIGHQEAQVQASAQALAAFSALEALETTA</sequence>
<accession>A0A7G5EH28</accession>
<dbReference type="Pfam" id="PF01926">
    <property type="entry name" value="MMR_HSR1"/>
    <property type="match status" value="1"/>
</dbReference>
<gene>
    <name evidence="2" type="ORF">HS961_10945</name>
</gene>
<dbReference type="InterPro" id="IPR006073">
    <property type="entry name" value="GTP-bd"/>
</dbReference>
<dbReference type="Gene3D" id="3.40.50.300">
    <property type="entry name" value="P-loop containing nucleotide triphosphate hydrolases"/>
    <property type="match status" value="1"/>
</dbReference>
<dbReference type="EMBL" id="CP058554">
    <property type="protein sequence ID" value="QMV73303.1"/>
    <property type="molecule type" value="Genomic_DNA"/>
</dbReference>
<dbReference type="AlphaFoldDB" id="A0A7G5EH28"/>
<organism evidence="2 3">
    <name type="scientific">Comamonas piscis</name>
    <dbReference type="NCBI Taxonomy" id="1562974"/>
    <lineage>
        <taxon>Bacteria</taxon>
        <taxon>Pseudomonadati</taxon>
        <taxon>Pseudomonadota</taxon>
        <taxon>Betaproteobacteria</taxon>
        <taxon>Burkholderiales</taxon>
        <taxon>Comamonadaceae</taxon>
        <taxon>Comamonas</taxon>
    </lineage>
</organism>
<feature type="domain" description="G" evidence="1">
    <location>
        <begin position="40"/>
        <end position="137"/>
    </location>
</feature>
<evidence type="ECO:0000313" key="3">
    <source>
        <dbReference type="Proteomes" id="UP000515240"/>
    </source>
</evidence>
<evidence type="ECO:0000259" key="1">
    <source>
        <dbReference type="Pfam" id="PF01926"/>
    </source>
</evidence>
<name>A0A7G5EH28_9BURK</name>
<evidence type="ECO:0000313" key="2">
    <source>
        <dbReference type="EMBL" id="QMV73303.1"/>
    </source>
</evidence>
<dbReference type="InterPro" id="IPR027417">
    <property type="entry name" value="P-loop_NTPase"/>
</dbReference>
<dbReference type="PANTHER" id="PTHR42714:SF2">
    <property type="entry name" value="TRNA MODIFICATION GTPASE GTPBP3, MITOCHONDRIAL"/>
    <property type="match status" value="1"/>
</dbReference>
<dbReference type="GO" id="GO:0005525">
    <property type="term" value="F:GTP binding"/>
    <property type="evidence" value="ECO:0007669"/>
    <property type="project" value="InterPro"/>
</dbReference>
<dbReference type="RefSeq" id="WP_182327844.1">
    <property type="nucleotide sequence ID" value="NZ_CP058554.1"/>
</dbReference>
<dbReference type="PANTHER" id="PTHR42714">
    <property type="entry name" value="TRNA MODIFICATION GTPASE GTPBP3"/>
    <property type="match status" value="1"/>
</dbReference>
<dbReference type="GO" id="GO:0030488">
    <property type="term" value="P:tRNA methylation"/>
    <property type="evidence" value="ECO:0007669"/>
    <property type="project" value="TreeGrafter"/>
</dbReference>